<accession>A0AAD4R1X4</accession>
<gene>
    <name evidence="2" type="ORF">DdX_07516</name>
</gene>
<keyword evidence="1" id="KW-0812">Transmembrane</keyword>
<dbReference type="AlphaFoldDB" id="A0AAD4R1X4"/>
<keyword evidence="3" id="KW-1185">Reference proteome</keyword>
<dbReference type="Gene3D" id="1.10.1450.10">
    <property type="entry name" value="Tetraspanin"/>
    <property type="match status" value="1"/>
</dbReference>
<dbReference type="InterPro" id="IPR008952">
    <property type="entry name" value="Tetraspanin_EC2_sf"/>
</dbReference>
<feature type="transmembrane region" description="Helical" evidence="1">
    <location>
        <begin position="20"/>
        <end position="41"/>
    </location>
</feature>
<dbReference type="Proteomes" id="UP001201812">
    <property type="component" value="Unassembled WGS sequence"/>
</dbReference>
<comment type="caution">
    <text evidence="2">The sequence shown here is derived from an EMBL/GenBank/DDBJ whole genome shotgun (WGS) entry which is preliminary data.</text>
</comment>
<name>A0AAD4R1X4_9BILA</name>
<keyword evidence="1" id="KW-0472">Membrane</keyword>
<protein>
    <submittedName>
        <fullName evidence="2">Tetraspanin family domain-containing protein</fullName>
    </submittedName>
</protein>
<organism evidence="2 3">
    <name type="scientific">Ditylenchus destructor</name>
    <dbReference type="NCBI Taxonomy" id="166010"/>
    <lineage>
        <taxon>Eukaryota</taxon>
        <taxon>Metazoa</taxon>
        <taxon>Ecdysozoa</taxon>
        <taxon>Nematoda</taxon>
        <taxon>Chromadorea</taxon>
        <taxon>Rhabditida</taxon>
        <taxon>Tylenchina</taxon>
        <taxon>Tylenchomorpha</taxon>
        <taxon>Sphaerularioidea</taxon>
        <taxon>Anguinidae</taxon>
        <taxon>Anguininae</taxon>
        <taxon>Ditylenchus</taxon>
    </lineage>
</organism>
<dbReference type="EMBL" id="JAKKPZ010000010">
    <property type="protein sequence ID" value="KAI1716461.1"/>
    <property type="molecule type" value="Genomic_DNA"/>
</dbReference>
<proteinExistence type="predicted"/>
<reference evidence="2" key="1">
    <citation type="submission" date="2022-01" db="EMBL/GenBank/DDBJ databases">
        <title>Genome Sequence Resource for Two Populations of Ditylenchus destructor, the Migratory Endoparasitic Phytonematode.</title>
        <authorList>
            <person name="Zhang H."/>
            <person name="Lin R."/>
            <person name="Xie B."/>
        </authorList>
    </citation>
    <scope>NUCLEOTIDE SEQUENCE</scope>
    <source>
        <strain evidence="2">BazhouSP</strain>
    </source>
</reference>
<keyword evidence="1" id="KW-1133">Transmembrane helix</keyword>
<feature type="transmembrane region" description="Helical" evidence="1">
    <location>
        <begin position="146"/>
        <end position="165"/>
    </location>
</feature>
<feature type="transmembrane region" description="Helical" evidence="1">
    <location>
        <begin position="121"/>
        <end position="140"/>
    </location>
</feature>
<evidence type="ECO:0000313" key="3">
    <source>
        <dbReference type="Proteomes" id="UP001201812"/>
    </source>
</evidence>
<evidence type="ECO:0000256" key="1">
    <source>
        <dbReference type="SAM" id="Phobius"/>
    </source>
</evidence>
<sequence>MLHYFKLTWTLWHIISQYTPFSVLATLANLSIFVFTAIHIFEPFANGSFMSKELQSKYGANTEFTLAFDRIHEKGQCCGMLDSVYEFRHSKWFEYEIQSPTRTLPLSCEFKNAAQKSLKNMRLFFINGCLSFIQWVFLAANTFATAQYLCSVIIQIWYNISVFYAQRNVNNLRFAPLNV</sequence>
<dbReference type="GO" id="GO:0016020">
    <property type="term" value="C:membrane"/>
    <property type="evidence" value="ECO:0007669"/>
    <property type="project" value="InterPro"/>
</dbReference>
<evidence type="ECO:0000313" key="2">
    <source>
        <dbReference type="EMBL" id="KAI1716461.1"/>
    </source>
</evidence>